<dbReference type="Pfam" id="PF00067">
    <property type="entry name" value="p450"/>
    <property type="match status" value="1"/>
</dbReference>
<dbReference type="PROSITE" id="PS00086">
    <property type="entry name" value="CYTOCHROME_P450"/>
    <property type="match status" value="1"/>
</dbReference>
<dbReference type="SUPFAM" id="SSF48264">
    <property type="entry name" value="Cytochrome P450"/>
    <property type="match status" value="1"/>
</dbReference>
<dbReference type="Gene3D" id="1.10.630.10">
    <property type="entry name" value="Cytochrome P450"/>
    <property type="match status" value="1"/>
</dbReference>
<evidence type="ECO:0000256" key="10">
    <source>
        <dbReference type="SAM" id="MobiDB-lite"/>
    </source>
</evidence>
<dbReference type="PRINTS" id="PR00359">
    <property type="entry name" value="BP450"/>
</dbReference>
<reference evidence="11 12" key="1">
    <citation type="submission" date="2014-06" db="EMBL/GenBank/DDBJ databases">
        <title>Saccharopolyspora rectivirgula DSM-43113 Genome sequencing.</title>
        <authorList>
            <person name="Barrera C."/>
            <person name="Millon L."/>
            <person name="Rognon B."/>
            <person name="Zaugg C."/>
            <person name="Monod M."/>
        </authorList>
    </citation>
    <scope>NUCLEOTIDE SEQUENCE [LARGE SCALE GENOMIC DNA]</scope>
    <source>
        <strain evidence="11 12">DSM 43113</strain>
    </source>
</reference>
<dbReference type="AlphaFoldDB" id="A0A073AXX0"/>
<dbReference type="InterPro" id="IPR001128">
    <property type="entry name" value="Cyt_P450"/>
</dbReference>
<comment type="subcellular location">
    <subcellularLocation>
        <location evidence="1">Cytoplasm</location>
    </subcellularLocation>
</comment>
<evidence type="ECO:0000256" key="7">
    <source>
        <dbReference type="ARBA" id="ARBA00023004"/>
    </source>
</evidence>
<organism evidence="11 12">
    <name type="scientific">Saccharopolyspora rectivirgula</name>
    <dbReference type="NCBI Taxonomy" id="28042"/>
    <lineage>
        <taxon>Bacteria</taxon>
        <taxon>Bacillati</taxon>
        <taxon>Actinomycetota</taxon>
        <taxon>Actinomycetes</taxon>
        <taxon>Pseudonocardiales</taxon>
        <taxon>Pseudonocardiaceae</taxon>
        <taxon>Saccharopolyspora</taxon>
    </lineage>
</organism>
<comment type="similarity">
    <text evidence="2 9">Belongs to the cytochrome P450 family.</text>
</comment>
<gene>
    <name evidence="11" type="ORF">GU90_13205</name>
</gene>
<dbReference type="InterPro" id="IPR036396">
    <property type="entry name" value="Cyt_P450_sf"/>
</dbReference>
<keyword evidence="12" id="KW-1185">Reference proteome</keyword>
<dbReference type="EMBL" id="JNVU01000031">
    <property type="protein sequence ID" value="KEI43922.1"/>
    <property type="molecule type" value="Genomic_DNA"/>
</dbReference>
<feature type="region of interest" description="Disordered" evidence="10">
    <location>
        <begin position="1"/>
        <end position="22"/>
    </location>
</feature>
<proteinExistence type="inferred from homology"/>
<dbReference type="GO" id="GO:0016705">
    <property type="term" value="F:oxidoreductase activity, acting on paired donors, with incorporation or reduction of molecular oxygen"/>
    <property type="evidence" value="ECO:0007669"/>
    <property type="project" value="InterPro"/>
</dbReference>
<keyword evidence="7 9" id="KW-0408">Iron</keyword>
<comment type="caution">
    <text evidence="11">The sequence shown here is derived from an EMBL/GenBank/DDBJ whole genome shotgun (WGS) entry which is preliminary data.</text>
</comment>
<evidence type="ECO:0000256" key="5">
    <source>
        <dbReference type="ARBA" id="ARBA00022723"/>
    </source>
</evidence>
<keyword evidence="3" id="KW-0963">Cytoplasm</keyword>
<dbReference type="eggNOG" id="COG2124">
    <property type="taxonomic scope" value="Bacteria"/>
</dbReference>
<dbReference type="PANTHER" id="PTHR46696">
    <property type="entry name" value="P450, PUTATIVE (EUROFUNG)-RELATED"/>
    <property type="match status" value="1"/>
</dbReference>
<sequence length="398" mass="43934">MTETVELSFPMSRSCPLSPPPDYERLRQEQPVARVRTPGGWAWLVTRHADVRAVLTDPRFSSDRRHPGFPRLVPGQGMNKQLGPVLVGMNPPEHTAARRAVLGEFTVKRIQALAPRIQEIVDDHVTAMLAGPRPVDLVQALSLPVPSLVICELLGVPYDDHEFFQERASRMIRRTTPPEQRAQAVEELRSYLDRLVARKEQEVTDDLIGRQITKQRETGEVDRGGLVSLAFLLLIAGHETTANMISLGTLALLENPDQLAAITADPSRTPAAVEELLRYFSIADAVTARVATEDVEVGGVLIRSGEGVIALSAAANHDPEVFERPGDLDLTRNARGHVAFGFGPHQCLGQNLARLELQIVFDTLFRRIPGLRPAVPVAELPFKDDAAVYGLYEFPVTW</sequence>
<evidence type="ECO:0000313" key="11">
    <source>
        <dbReference type="EMBL" id="KEI43922.1"/>
    </source>
</evidence>
<keyword evidence="8 9" id="KW-0503">Monooxygenase</keyword>
<dbReference type="OrthoDB" id="3664945at2"/>
<evidence type="ECO:0000256" key="3">
    <source>
        <dbReference type="ARBA" id="ARBA00022490"/>
    </source>
</evidence>
<evidence type="ECO:0000256" key="1">
    <source>
        <dbReference type="ARBA" id="ARBA00004496"/>
    </source>
</evidence>
<evidence type="ECO:0000256" key="8">
    <source>
        <dbReference type="ARBA" id="ARBA00023033"/>
    </source>
</evidence>
<keyword evidence="6 9" id="KW-0560">Oxidoreductase</keyword>
<protein>
    <submittedName>
        <fullName evidence="11">Cytochrome P450</fullName>
    </submittedName>
</protein>
<dbReference type="RefSeq" id="WP_029720207.1">
    <property type="nucleotide sequence ID" value="NZ_JNVU01000031.1"/>
</dbReference>
<keyword evidence="4 9" id="KW-0349">Heme</keyword>
<dbReference type="STRING" id="28042.GU90_13205"/>
<evidence type="ECO:0000256" key="2">
    <source>
        <dbReference type="ARBA" id="ARBA00010617"/>
    </source>
</evidence>
<dbReference type="InterPro" id="IPR017972">
    <property type="entry name" value="Cyt_P450_CS"/>
</dbReference>
<evidence type="ECO:0000256" key="4">
    <source>
        <dbReference type="ARBA" id="ARBA00022617"/>
    </source>
</evidence>
<dbReference type="FunFam" id="1.10.630.10:FF:000018">
    <property type="entry name" value="Cytochrome P450 monooxygenase"/>
    <property type="match status" value="1"/>
</dbReference>
<dbReference type="PANTHER" id="PTHR46696:SF1">
    <property type="entry name" value="CYTOCHROME P450 YJIB-RELATED"/>
    <property type="match status" value="1"/>
</dbReference>
<dbReference type="GO" id="GO:0004497">
    <property type="term" value="F:monooxygenase activity"/>
    <property type="evidence" value="ECO:0007669"/>
    <property type="project" value="UniProtKB-KW"/>
</dbReference>
<dbReference type="InterPro" id="IPR002397">
    <property type="entry name" value="Cyt_P450_B"/>
</dbReference>
<evidence type="ECO:0000313" key="12">
    <source>
        <dbReference type="Proteomes" id="UP000031419"/>
    </source>
</evidence>
<evidence type="ECO:0000256" key="6">
    <source>
        <dbReference type="ARBA" id="ARBA00023002"/>
    </source>
</evidence>
<dbReference type="GO" id="GO:0005506">
    <property type="term" value="F:iron ion binding"/>
    <property type="evidence" value="ECO:0007669"/>
    <property type="project" value="InterPro"/>
</dbReference>
<dbReference type="GO" id="GO:0020037">
    <property type="term" value="F:heme binding"/>
    <property type="evidence" value="ECO:0007669"/>
    <property type="project" value="InterPro"/>
</dbReference>
<dbReference type="Proteomes" id="UP000031419">
    <property type="component" value="Unassembled WGS sequence"/>
</dbReference>
<dbReference type="PRINTS" id="PR00385">
    <property type="entry name" value="P450"/>
</dbReference>
<name>A0A073AXX0_9PSEU</name>
<dbReference type="CDD" id="cd11030">
    <property type="entry name" value="CYP105-like"/>
    <property type="match status" value="1"/>
</dbReference>
<evidence type="ECO:0000256" key="9">
    <source>
        <dbReference type="RuleBase" id="RU000461"/>
    </source>
</evidence>
<accession>A0A073AXX0</accession>
<keyword evidence="5 9" id="KW-0479">Metal-binding</keyword>
<dbReference type="GO" id="GO:0005737">
    <property type="term" value="C:cytoplasm"/>
    <property type="evidence" value="ECO:0007669"/>
    <property type="project" value="UniProtKB-SubCell"/>
</dbReference>